<evidence type="ECO:0000256" key="1">
    <source>
        <dbReference type="ARBA" id="ARBA00004123"/>
    </source>
</evidence>
<proteinExistence type="inferred from homology"/>
<keyword evidence="10" id="KW-1185">Reference proteome</keyword>
<keyword evidence="4 6" id="KW-0539">Nucleus</keyword>
<dbReference type="SMART" id="SM00339">
    <property type="entry name" value="FH"/>
    <property type="match status" value="1"/>
</dbReference>
<dbReference type="PROSITE" id="PS50039">
    <property type="entry name" value="FORK_HEAD_3"/>
    <property type="match status" value="1"/>
</dbReference>
<feature type="region of interest" description="Disordered" evidence="7">
    <location>
        <begin position="157"/>
        <end position="196"/>
    </location>
</feature>
<evidence type="ECO:0000259" key="8">
    <source>
        <dbReference type="PROSITE" id="PS50039"/>
    </source>
</evidence>
<dbReference type="InterPro" id="IPR050211">
    <property type="entry name" value="FOX_domain-containing"/>
</dbReference>
<dbReference type="SUPFAM" id="SSF81730">
    <property type="entry name" value="beta-catenin-interacting protein ICAT"/>
    <property type="match status" value="1"/>
</dbReference>
<dbReference type="InterPro" id="IPR009428">
    <property type="entry name" value="ICAT_dom"/>
</dbReference>
<comment type="subcellular location">
    <subcellularLocation>
        <location evidence="1 6">Nucleus</location>
    </subcellularLocation>
</comment>
<gene>
    <name evidence="9" type="ORF">COCON_G00141000</name>
</gene>
<dbReference type="AlphaFoldDB" id="A0A9Q1DAR3"/>
<dbReference type="PROSITE" id="PS00658">
    <property type="entry name" value="FORK_HEAD_2"/>
    <property type="match status" value="1"/>
</dbReference>
<dbReference type="InterPro" id="IPR036911">
    <property type="entry name" value="ICAT_sf"/>
</dbReference>
<evidence type="ECO:0000256" key="5">
    <source>
        <dbReference type="ARBA" id="ARBA00034868"/>
    </source>
</evidence>
<dbReference type="OrthoDB" id="5954824at2759"/>
<comment type="caution">
    <text evidence="9">The sequence shown here is derived from an EMBL/GenBank/DDBJ whole genome shotgun (WGS) entry which is preliminary data.</text>
</comment>
<dbReference type="GO" id="GO:0009653">
    <property type="term" value="P:anatomical structure morphogenesis"/>
    <property type="evidence" value="ECO:0007669"/>
    <property type="project" value="TreeGrafter"/>
</dbReference>
<comment type="similarity">
    <text evidence="2">Belongs to the CTNNBIP1 family.</text>
</comment>
<accession>A0A9Q1DAR3</accession>
<dbReference type="InterPro" id="IPR036390">
    <property type="entry name" value="WH_DNA-bd_sf"/>
</dbReference>
<dbReference type="InterPro" id="IPR030456">
    <property type="entry name" value="TF_fork_head_CS_2"/>
</dbReference>
<dbReference type="Pfam" id="PF00250">
    <property type="entry name" value="Forkhead"/>
    <property type="match status" value="1"/>
</dbReference>
<name>A0A9Q1DAR3_CONCO</name>
<evidence type="ECO:0000256" key="4">
    <source>
        <dbReference type="ARBA" id="ARBA00023242"/>
    </source>
</evidence>
<feature type="region of interest" description="Disordered" evidence="7">
    <location>
        <begin position="217"/>
        <end position="238"/>
    </location>
</feature>
<evidence type="ECO:0000256" key="2">
    <source>
        <dbReference type="ARBA" id="ARBA00006505"/>
    </source>
</evidence>
<feature type="compositionally biased region" description="Polar residues" evidence="7">
    <location>
        <begin position="217"/>
        <end position="235"/>
    </location>
</feature>
<evidence type="ECO:0000256" key="6">
    <source>
        <dbReference type="PROSITE-ProRule" id="PRU00089"/>
    </source>
</evidence>
<dbReference type="InterPro" id="IPR036388">
    <property type="entry name" value="WH-like_DNA-bd_sf"/>
</dbReference>
<feature type="compositionally biased region" description="Basic and acidic residues" evidence="7">
    <location>
        <begin position="301"/>
        <end position="311"/>
    </location>
</feature>
<dbReference type="GO" id="GO:0000978">
    <property type="term" value="F:RNA polymerase II cis-regulatory region sequence-specific DNA binding"/>
    <property type="evidence" value="ECO:0007669"/>
    <property type="project" value="TreeGrafter"/>
</dbReference>
<feature type="compositionally biased region" description="Basic and acidic residues" evidence="7">
    <location>
        <begin position="282"/>
        <end position="293"/>
    </location>
</feature>
<feature type="compositionally biased region" description="Polar residues" evidence="7">
    <location>
        <begin position="180"/>
        <end position="189"/>
    </location>
</feature>
<dbReference type="InterPro" id="IPR001766">
    <property type="entry name" value="Fork_head_dom"/>
</dbReference>
<dbReference type="GO" id="GO:0000981">
    <property type="term" value="F:DNA-binding transcription factor activity, RNA polymerase II-specific"/>
    <property type="evidence" value="ECO:0007669"/>
    <property type="project" value="TreeGrafter"/>
</dbReference>
<evidence type="ECO:0000313" key="10">
    <source>
        <dbReference type="Proteomes" id="UP001152803"/>
    </source>
</evidence>
<keyword evidence="3 6" id="KW-0238">DNA-binding</keyword>
<dbReference type="GO" id="GO:0005634">
    <property type="term" value="C:nucleus"/>
    <property type="evidence" value="ECO:0007669"/>
    <property type="project" value="UniProtKB-SubCell"/>
</dbReference>
<dbReference type="Pfam" id="PF06384">
    <property type="entry name" value="ICAT"/>
    <property type="match status" value="1"/>
</dbReference>
<feature type="compositionally biased region" description="Polar residues" evidence="7">
    <location>
        <begin position="157"/>
        <end position="172"/>
    </location>
</feature>
<feature type="DNA-binding region" description="Fork-head" evidence="6">
    <location>
        <begin position="1"/>
        <end position="84"/>
    </location>
</feature>
<dbReference type="FunFam" id="1.10.10.10:FF:000135">
    <property type="entry name" value="forkhead box protein G1"/>
    <property type="match status" value="1"/>
</dbReference>
<organism evidence="9 10">
    <name type="scientific">Conger conger</name>
    <name type="common">Conger eel</name>
    <name type="synonym">Muraena conger</name>
    <dbReference type="NCBI Taxonomy" id="82655"/>
    <lineage>
        <taxon>Eukaryota</taxon>
        <taxon>Metazoa</taxon>
        <taxon>Chordata</taxon>
        <taxon>Craniata</taxon>
        <taxon>Vertebrata</taxon>
        <taxon>Euteleostomi</taxon>
        <taxon>Actinopterygii</taxon>
        <taxon>Neopterygii</taxon>
        <taxon>Teleostei</taxon>
        <taxon>Anguilliformes</taxon>
        <taxon>Congridae</taxon>
        <taxon>Conger</taxon>
    </lineage>
</organism>
<feature type="region of interest" description="Disordered" evidence="7">
    <location>
        <begin position="278"/>
        <end position="312"/>
    </location>
</feature>
<dbReference type="GO" id="GO:0030154">
    <property type="term" value="P:cell differentiation"/>
    <property type="evidence" value="ECO:0007669"/>
    <property type="project" value="TreeGrafter"/>
</dbReference>
<dbReference type="Gene3D" id="1.10.10.490">
    <property type="entry name" value="Beta-catenin-interacting ICAT"/>
    <property type="match status" value="1"/>
</dbReference>
<dbReference type="PANTHER" id="PTHR11829">
    <property type="entry name" value="FORKHEAD BOX PROTEIN"/>
    <property type="match status" value="1"/>
</dbReference>
<evidence type="ECO:0000256" key="7">
    <source>
        <dbReference type="SAM" id="MobiDB-lite"/>
    </source>
</evidence>
<dbReference type="PANTHER" id="PTHR11829:SF411">
    <property type="entry name" value="FORKHEAD BOX PROTEIN L2"/>
    <property type="match status" value="1"/>
</dbReference>
<protein>
    <recommendedName>
        <fullName evidence="5">Forkhead box protein G1</fullName>
    </recommendedName>
</protein>
<dbReference type="Gene3D" id="1.10.10.10">
    <property type="entry name" value="Winged helix-like DNA-binding domain superfamily/Winged helix DNA-binding domain"/>
    <property type="match status" value="1"/>
</dbReference>
<evidence type="ECO:0000256" key="3">
    <source>
        <dbReference type="ARBA" id="ARBA00023125"/>
    </source>
</evidence>
<sequence length="380" mass="43155">MAIRESDENKLTLSGIYQYIITKFPFFEKNKRGWQNSIRHNLSLNECFVKVPREGDGERKGNFWTLDPAFADMFDKGNYRRRRRVKRPFRTSPISCGPGTTHLNYSDAYLYQNTKYLQTQPYLNYPDAYVHQNPKYLPAHFVNNAWTLSEPRPLQSTASSIYQQPQCPNGNVSPAPLNGFPNSPVNSHTNHLHPGYGGYPRHANVWVPHNGSHYPGITQTFSASGGQTPPVSSDQPAARQELFPHRELSVSHYSDPTRSHTDCRDVTPEQDAFLETTLHSNKTGEKTDQDQQRDPGAGGMNREEAPGKSPEEMYVQQKVRVLLMLKKMGSNLTQSEEAFLRSYAGVVHSQMSQLPQHPIDQGAEDVVMAFSRSETEDRRQ</sequence>
<reference evidence="9" key="1">
    <citation type="journal article" date="2023" name="Science">
        <title>Genome structures resolve the early diversification of teleost fishes.</title>
        <authorList>
            <person name="Parey E."/>
            <person name="Louis A."/>
            <person name="Montfort J."/>
            <person name="Bouchez O."/>
            <person name="Roques C."/>
            <person name="Iampietro C."/>
            <person name="Lluch J."/>
            <person name="Castinel A."/>
            <person name="Donnadieu C."/>
            <person name="Desvignes T."/>
            <person name="Floi Bucao C."/>
            <person name="Jouanno E."/>
            <person name="Wen M."/>
            <person name="Mejri S."/>
            <person name="Dirks R."/>
            <person name="Jansen H."/>
            <person name="Henkel C."/>
            <person name="Chen W.J."/>
            <person name="Zahm M."/>
            <person name="Cabau C."/>
            <person name="Klopp C."/>
            <person name="Thompson A.W."/>
            <person name="Robinson-Rechavi M."/>
            <person name="Braasch I."/>
            <person name="Lecointre G."/>
            <person name="Bobe J."/>
            <person name="Postlethwait J.H."/>
            <person name="Berthelot C."/>
            <person name="Roest Crollius H."/>
            <person name="Guiguen Y."/>
        </authorList>
    </citation>
    <scope>NUCLEOTIDE SEQUENCE</scope>
    <source>
        <strain evidence="9">Concon-B</strain>
    </source>
</reference>
<dbReference type="SUPFAM" id="SSF46785">
    <property type="entry name" value="Winged helix' DNA-binding domain"/>
    <property type="match status" value="1"/>
</dbReference>
<dbReference type="EMBL" id="JAFJMO010000010">
    <property type="protein sequence ID" value="KAJ8265001.1"/>
    <property type="molecule type" value="Genomic_DNA"/>
</dbReference>
<evidence type="ECO:0000313" key="9">
    <source>
        <dbReference type="EMBL" id="KAJ8265001.1"/>
    </source>
</evidence>
<dbReference type="Proteomes" id="UP001152803">
    <property type="component" value="Unassembled WGS sequence"/>
</dbReference>
<dbReference type="PRINTS" id="PR00053">
    <property type="entry name" value="FORKHEAD"/>
</dbReference>
<feature type="domain" description="Fork-head" evidence="8">
    <location>
        <begin position="1"/>
        <end position="84"/>
    </location>
</feature>
<dbReference type="GO" id="GO:0008013">
    <property type="term" value="F:beta-catenin binding"/>
    <property type="evidence" value="ECO:0007669"/>
    <property type="project" value="InterPro"/>
</dbReference>